<evidence type="ECO:0000256" key="3">
    <source>
        <dbReference type="ARBA" id="ARBA00023082"/>
    </source>
</evidence>
<dbReference type="InterPro" id="IPR014284">
    <property type="entry name" value="RNA_pol_sigma-70_dom"/>
</dbReference>
<dbReference type="InterPro" id="IPR036388">
    <property type="entry name" value="WH-like_DNA-bd_sf"/>
</dbReference>
<gene>
    <name evidence="7" type="ORF">SPHINGO391_520175</name>
</gene>
<dbReference type="InterPro" id="IPR007627">
    <property type="entry name" value="RNA_pol_sigma70_r2"/>
</dbReference>
<dbReference type="GO" id="GO:0003677">
    <property type="term" value="F:DNA binding"/>
    <property type="evidence" value="ECO:0007669"/>
    <property type="project" value="InterPro"/>
</dbReference>
<evidence type="ECO:0000256" key="2">
    <source>
        <dbReference type="ARBA" id="ARBA00023015"/>
    </source>
</evidence>
<dbReference type="Pfam" id="PF04542">
    <property type="entry name" value="Sigma70_r2"/>
    <property type="match status" value="1"/>
</dbReference>
<proteinExistence type="inferred from homology"/>
<dbReference type="SUPFAM" id="SSF88659">
    <property type="entry name" value="Sigma3 and sigma4 domains of RNA polymerase sigma factors"/>
    <property type="match status" value="1"/>
</dbReference>
<protein>
    <submittedName>
        <fullName evidence="7">ECF subfamily RNA polymerase sigma-70 factor</fullName>
    </submittedName>
</protein>
<feature type="domain" description="RNA polymerase sigma factor 70 region 4 type 2" evidence="6">
    <location>
        <begin position="113"/>
        <end position="163"/>
    </location>
</feature>
<feature type="domain" description="RNA polymerase sigma-70 region 2" evidence="5">
    <location>
        <begin position="23"/>
        <end position="87"/>
    </location>
</feature>
<dbReference type="GO" id="GO:0016987">
    <property type="term" value="F:sigma factor activity"/>
    <property type="evidence" value="ECO:0007669"/>
    <property type="project" value="UniProtKB-KW"/>
</dbReference>
<dbReference type="SUPFAM" id="SSF88946">
    <property type="entry name" value="Sigma2 domain of RNA polymerase sigma factors"/>
    <property type="match status" value="1"/>
</dbReference>
<dbReference type="Gene3D" id="1.10.10.10">
    <property type="entry name" value="Winged helix-like DNA-binding domain superfamily/Winged helix DNA-binding domain"/>
    <property type="match status" value="1"/>
</dbReference>
<keyword evidence="3" id="KW-0731">Sigma factor</keyword>
<dbReference type="RefSeq" id="WP_185867702.1">
    <property type="nucleotide sequence ID" value="NZ_LR701528.1"/>
</dbReference>
<dbReference type="AlphaFoldDB" id="A0A5E8AKP0"/>
<accession>A0A5E8AKP0</accession>
<evidence type="ECO:0000256" key="1">
    <source>
        <dbReference type="ARBA" id="ARBA00010641"/>
    </source>
</evidence>
<evidence type="ECO:0000313" key="8">
    <source>
        <dbReference type="Proteomes" id="UP000326857"/>
    </source>
</evidence>
<keyword evidence="2" id="KW-0805">Transcription regulation</keyword>
<dbReference type="NCBIfam" id="TIGR02937">
    <property type="entry name" value="sigma70-ECF"/>
    <property type="match status" value="1"/>
</dbReference>
<reference evidence="7 8" key="1">
    <citation type="submission" date="2019-09" db="EMBL/GenBank/DDBJ databases">
        <authorList>
            <person name="Dittami M. S."/>
        </authorList>
    </citation>
    <scope>NUCLEOTIDE SEQUENCE [LARGE SCALE GENOMIC DNA]</scope>
    <source>
        <strain evidence="7">SPHINGO391</strain>
    </source>
</reference>
<evidence type="ECO:0000259" key="5">
    <source>
        <dbReference type="Pfam" id="PF04542"/>
    </source>
</evidence>
<dbReference type="Proteomes" id="UP000326857">
    <property type="component" value="Unassembled WGS sequence"/>
</dbReference>
<dbReference type="CDD" id="cd06171">
    <property type="entry name" value="Sigma70_r4"/>
    <property type="match status" value="1"/>
</dbReference>
<evidence type="ECO:0000256" key="4">
    <source>
        <dbReference type="ARBA" id="ARBA00023163"/>
    </source>
</evidence>
<dbReference type="PANTHER" id="PTHR43133:SF25">
    <property type="entry name" value="RNA POLYMERASE SIGMA FACTOR RFAY-RELATED"/>
    <property type="match status" value="1"/>
</dbReference>
<dbReference type="InterPro" id="IPR013325">
    <property type="entry name" value="RNA_pol_sigma_r2"/>
</dbReference>
<evidence type="ECO:0000259" key="6">
    <source>
        <dbReference type="Pfam" id="PF08281"/>
    </source>
</evidence>
<dbReference type="Pfam" id="PF08281">
    <property type="entry name" value="Sigma70_r4_2"/>
    <property type="match status" value="1"/>
</dbReference>
<dbReference type="InterPro" id="IPR013324">
    <property type="entry name" value="RNA_pol_sigma_r3/r4-like"/>
</dbReference>
<dbReference type="GO" id="GO:0006352">
    <property type="term" value="P:DNA-templated transcription initiation"/>
    <property type="evidence" value="ECO:0007669"/>
    <property type="project" value="InterPro"/>
</dbReference>
<evidence type="ECO:0000313" key="7">
    <source>
        <dbReference type="EMBL" id="VVT31474.1"/>
    </source>
</evidence>
<organism evidence="7 8">
    <name type="scientific">Sphingomonas aurantiaca</name>
    <dbReference type="NCBI Taxonomy" id="185949"/>
    <lineage>
        <taxon>Bacteria</taxon>
        <taxon>Pseudomonadati</taxon>
        <taxon>Pseudomonadota</taxon>
        <taxon>Alphaproteobacteria</taxon>
        <taxon>Sphingomonadales</taxon>
        <taxon>Sphingomonadaceae</taxon>
        <taxon>Sphingomonas</taxon>
    </lineage>
</organism>
<dbReference type="Gene3D" id="1.10.1740.10">
    <property type="match status" value="1"/>
</dbReference>
<name>A0A5E8AKP0_9SPHN</name>
<dbReference type="PANTHER" id="PTHR43133">
    <property type="entry name" value="RNA POLYMERASE ECF-TYPE SIGMA FACTO"/>
    <property type="match status" value="1"/>
</dbReference>
<sequence length="207" mass="22840">MSSNLTLPISETITSPECFVAAVKSVLPSLRGYTRRLAGNDSDDLVQETLIRAWRARSRFTPGTNFKAWVFRIARNCFLSNVRRSARSIQWNPDVHDRLLVSGAAQDDPLYRRDLDCALAALPAGQREALLLITEEGLSYEDAARRAGQELGTLKSRVARARAGVVAYFSDSAVRLPAVFPKSINALPETPATTYERWKASGSRTIG</sequence>
<dbReference type="InterPro" id="IPR039425">
    <property type="entry name" value="RNA_pol_sigma-70-like"/>
</dbReference>
<comment type="similarity">
    <text evidence="1">Belongs to the sigma-70 factor family. ECF subfamily.</text>
</comment>
<dbReference type="EMBL" id="CABVLI010000048">
    <property type="protein sequence ID" value="VVT31474.1"/>
    <property type="molecule type" value="Genomic_DNA"/>
</dbReference>
<keyword evidence="4" id="KW-0804">Transcription</keyword>
<dbReference type="InterPro" id="IPR013249">
    <property type="entry name" value="RNA_pol_sigma70_r4_t2"/>
</dbReference>